<feature type="non-terminal residue" evidence="16">
    <location>
        <position position="135"/>
    </location>
</feature>
<evidence type="ECO:0000259" key="15">
    <source>
        <dbReference type="Pfam" id="PF22663"/>
    </source>
</evidence>
<dbReference type="GO" id="GO:0043657">
    <property type="term" value="C:host cell"/>
    <property type="evidence" value="ECO:0007669"/>
    <property type="project" value="UniProtKB-SubCell"/>
</dbReference>
<evidence type="ECO:0000256" key="14">
    <source>
        <dbReference type="SAM" id="MobiDB-lite"/>
    </source>
</evidence>
<evidence type="ECO:0000256" key="10">
    <source>
        <dbReference type="ARBA" id="ARBA00022844"/>
    </source>
</evidence>
<dbReference type="GO" id="GO:0044423">
    <property type="term" value="C:virion component"/>
    <property type="evidence" value="ECO:0007669"/>
    <property type="project" value="UniProtKB-KW"/>
</dbReference>
<keyword evidence="6" id="KW-0167">Capsid protein</keyword>
<keyword evidence="10" id="KW-0946">Virion</keyword>
<dbReference type="GO" id="GO:0019062">
    <property type="term" value="P:virion attachment to host cell"/>
    <property type="evidence" value="ECO:0007669"/>
    <property type="project" value="UniProtKB-KW"/>
</dbReference>
<organismHost>
    <name type="scientific">Homo sapiens</name>
    <name type="common">Human</name>
    <dbReference type="NCBI Taxonomy" id="9606"/>
</organismHost>
<feature type="region of interest" description="Disordered" evidence="14">
    <location>
        <begin position="1"/>
        <end position="28"/>
    </location>
</feature>
<evidence type="ECO:0000256" key="1">
    <source>
        <dbReference type="ARBA" id="ARBA00004192"/>
    </source>
</evidence>
<evidence type="ECO:0000256" key="4">
    <source>
        <dbReference type="ARBA" id="ARBA00022553"/>
    </source>
</evidence>
<keyword evidence="12" id="KW-0449">Lipoprotein</keyword>
<evidence type="ECO:0000256" key="3">
    <source>
        <dbReference type="ARBA" id="ARBA00020107"/>
    </source>
</evidence>
<reference evidence="16" key="2">
    <citation type="journal article" date="2012" name="Emerg. Infect. Dis.">
        <title>Antigenic diversity of enteroviruses associated with nonpolio acute flaccid paralysis, India, 2007-2009.</title>
        <authorList>
            <person name="Rao C.D."/>
            <person name="Yergolkar P."/>
            <person name="Shankarappa K.S."/>
        </authorList>
    </citation>
    <scope>NUCLEOTIDE SEQUENCE</scope>
    <source>
        <strain evidence="16">N-998B</strain>
    </source>
</reference>
<organism evidence="16">
    <name type="scientific">Human enterovirus 71</name>
    <name type="common">EV71</name>
    <name type="synonym">EV-71</name>
    <dbReference type="NCBI Taxonomy" id="39054"/>
    <lineage>
        <taxon>Viruses</taxon>
        <taxon>Riboviria</taxon>
        <taxon>Orthornavirae</taxon>
        <taxon>Pisuviricota</taxon>
        <taxon>Pisoniviricetes</taxon>
        <taxon>Picornavirales</taxon>
        <taxon>Picornaviridae</taxon>
        <taxon>Ensavirinae</taxon>
        <taxon>Enterovirus</taxon>
        <taxon>Enterovirus alphacoxsackie</taxon>
        <taxon>Enterovirus A</taxon>
    </lineage>
</organism>
<evidence type="ECO:0000256" key="5">
    <source>
        <dbReference type="ARBA" id="ARBA00022581"/>
    </source>
</evidence>
<keyword evidence="7" id="KW-0519">Myristate</keyword>
<dbReference type="Gene3D" id="2.60.120.20">
    <property type="match status" value="1"/>
</dbReference>
<comment type="subcellular location">
    <subcellularLocation>
        <location evidence="1">Host cytoplasm</location>
    </subcellularLocation>
    <subcellularLocation>
        <location evidence="2">Virion</location>
    </subcellularLocation>
</comment>
<keyword evidence="9" id="KW-0645">Protease</keyword>
<feature type="domain" description="Picornavirus capsid VP1" evidence="15">
    <location>
        <begin position="1"/>
        <end position="74"/>
    </location>
</feature>
<evidence type="ECO:0000256" key="8">
    <source>
        <dbReference type="ARBA" id="ARBA00022804"/>
    </source>
</evidence>
<evidence type="ECO:0000256" key="13">
    <source>
        <dbReference type="ARBA" id="ARBA00023296"/>
    </source>
</evidence>
<keyword evidence="6" id="KW-1143">T=pseudo3 icosahedral capsid protein</keyword>
<name>H2CX93_HE71</name>
<dbReference type="Gene3D" id="2.40.10.10">
    <property type="entry name" value="Trypsin-like serine proteases"/>
    <property type="match status" value="1"/>
</dbReference>
<dbReference type="InterPro" id="IPR043504">
    <property type="entry name" value="Peptidase_S1_PA_chymotrypsin"/>
</dbReference>
<sequence length="135" mass="14935">VPSISPASVFQGFGDGYPPGGEHKQEKGETYGACPCNMVRSFTDRFVGSSKSKSRVGFRIYMRMEHVRAWIPRPVGCHNYPFNANPNYAGNSMKPTGTSRNGIPTLGKLSQQSGKIYVGNFRVVNRHLATHNEWA</sequence>
<dbReference type="Pfam" id="PF22663">
    <property type="entry name" value="Rhv_5"/>
    <property type="match status" value="1"/>
</dbReference>
<keyword evidence="13" id="KW-1160">Virus entry into host cell</keyword>
<dbReference type="GO" id="GO:0008234">
    <property type="term" value="F:cysteine-type peptidase activity"/>
    <property type="evidence" value="ECO:0007669"/>
    <property type="project" value="UniProtKB-KW"/>
</dbReference>
<evidence type="ECO:0000256" key="12">
    <source>
        <dbReference type="ARBA" id="ARBA00023288"/>
    </source>
</evidence>
<proteinExistence type="predicted"/>
<keyword evidence="5" id="KW-0945">Host-virus interaction</keyword>
<feature type="non-terminal residue" evidence="16">
    <location>
        <position position="1"/>
    </location>
</feature>
<dbReference type="GO" id="GO:0046718">
    <property type="term" value="P:symbiont entry into host cell"/>
    <property type="evidence" value="ECO:0007669"/>
    <property type="project" value="UniProtKB-KW"/>
</dbReference>
<keyword evidence="4" id="KW-0597">Phosphoprotein</keyword>
<keyword evidence="9" id="KW-0378">Hydrolase</keyword>
<evidence type="ECO:0000256" key="6">
    <source>
        <dbReference type="ARBA" id="ARBA00022706"/>
    </source>
</evidence>
<dbReference type="InterPro" id="IPR029053">
    <property type="entry name" value="Viral_coat"/>
</dbReference>
<protein>
    <recommendedName>
        <fullName evidence="3">Genome polyprotein</fullName>
    </recommendedName>
</protein>
<evidence type="ECO:0000256" key="7">
    <source>
        <dbReference type="ARBA" id="ARBA00022707"/>
    </source>
</evidence>
<evidence type="ECO:0000313" key="16">
    <source>
        <dbReference type="EMBL" id="AEX15114.1"/>
    </source>
</evidence>
<keyword evidence="11" id="KW-1035">Host cytoplasm</keyword>
<evidence type="ECO:0000256" key="11">
    <source>
        <dbReference type="ARBA" id="ARBA00023200"/>
    </source>
</evidence>
<accession>H2CX93</accession>
<dbReference type="SUPFAM" id="SSF88633">
    <property type="entry name" value="Positive stranded ssRNA viruses"/>
    <property type="match status" value="1"/>
</dbReference>
<evidence type="ECO:0000256" key="9">
    <source>
        <dbReference type="ARBA" id="ARBA00022807"/>
    </source>
</evidence>
<dbReference type="InterPro" id="IPR059138">
    <property type="entry name" value="Pico_VP1"/>
</dbReference>
<dbReference type="EMBL" id="JN204047">
    <property type="protein sequence ID" value="AEX15114.1"/>
    <property type="molecule type" value="Genomic_RNA"/>
</dbReference>
<keyword evidence="8" id="KW-1161">Viral attachment to host cell</keyword>
<keyword evidence="9" id="KW-0788">Thiol protease</keyword>
<reference evidence="16" key="1">
    <citation type="submission" date="2011-07" db="EMBL/GenBank/DDBJ databases">
        <title>Arsenite modifies structure of soil microbial communities and arsenite oxidization potential.</title>
        <authorList>
            <person name="Lami R.L."/>
            <person name="Jones C.L."/>
            <person name="Cottrell M.T."/>
            <person name="Lafferty B.J."/>
            <person name="Ginder-Vogel M."/>
            <person name="Sparks D.L."/>
            <person name="Kirchman D.L."/>
        </authorList>
    </citation>
    <scope>NUCLEOTIDE SEQUENCE</scope>
    <source>
        <strain evidence="16">N-998B</strain>
    </source>
</reference>
<evidence type="ECO:0000256" key="2">
    <source>
        <dbReference type="ARBA" id="ARBA00004328"/>
    </source>
</evidence>